<protein>
    <submittedName>
        <fullName evidence="2">Uncharacterized protein</fullName>
    </submittedName>
</protein>
<dbReference type="Proteomes" id="UP000499080">
    <property type="component" value="Unassembled WGS sequence"/>
</dbReference>
<evidence type="ECO:0000313" key="2">
    <source>
        <dbReference type="EMBL" id="GBM37485.1"/>
    </source>
</evidence>
<dbReference type="EMBL" id="BGPR01000841">
    <property type="protein sequence ID" value="GBM37485.1"/>
    <property type="molecule type" value="Genomic_DNA"/>
</dbReference>
<accession>A0A4Y2FB64</accession>
<evidence type="ECO:0000256" key="1">
    <source>
        <dbReference type="SAM" id="MobiDB-lite"/>
    </source>
</evidence>
<feature type="compositionally biased region" description="Basic and acidic residues" evidence="1">
    <location>
        <begin position="99"/>
        <end position="109"/>
    </location>
</feature>
<keyword evidence="3" id="KW-1185">Reference proteome</keyword>
<name>A0A4Y2FB64_ARAVE</name>
<evidence type="ECO:0000313" key="3">
    <source>
        <dbReference type="Proteomes" id="UP000499080"/>
    </source>
</evidence>
<organism evidence="2 3">
    <name type="scientific">Araneus ventricosus</name>
    <name type="common">Orbweaver spider</name>
    <name type="synonym">Epeira ventricosa</name>
    <dbReference type="NCBI Taxonomy" id="182803"/>
    <lineage>
        <taxon>Eukaryota</taxon>
        <taxon>Metazoa</taxon>
        <taxon>Ecdysozoa</taxon>
        <taxon>Arthropoda</taxon>
        <taxon>Chelicerata</taxon>
        <taxon>Arachnida</taxon>
        <taxon>Araneae</taxon>
        <taxon>Araneomorphae</taxon>
        <taxon>Entelegynae</taxon>
        <taxon>Araneoidea</taxon>
        <taxon>Araneidae</taxon>
        <taxon>Araneus</taxon>
    </lineage>
</organism>
<comment type="caution">
    <text evidence="2">The sequence shown here is derived from an EMBL/GenBank/DDBJ whole genome shotgun (WGS) entry which is preliminary data.</text>
</comment>
<feature type="region of interest" description="Disordered" evidence="1">
    <location>
        <begin position="72"/>
        <end position="109"/>
    </location>
</feature>
<feature type="region of interest" description="Disordered" evidence="1">
    <location>
        <begin position="18"/>
        <end position="55"/>
    </location>
</feature>
<sequence>MFRQRKIRKDWRKWAKKCRESQKLNKKTDDILNRGTPPMIPEPMPRPKSNVPDPVPLYESSMYLLNKRGINRQESGKKKVKQGKEKMKEQIKNLQKKLKLSEKMNTKLH</sequence>
<feature type="compositionally biased region" description="Basic and acidic residues" evidence="1">
    <location>
        <begin position="74"/>
        <end position="91"/>
    </location>
</feature>
<reference evidence="2 3" key="1">
    <citation type="journal article" date="2019" name="Sci. Rep.">
        <title>Orb-weaving spider Araneus ventricosus genome elucidates the spidroin gene catalogue.</title>
        <authorList>
            <person name="Kono N."/>
            <person name="Nakamura H."/>
            <person name="Ohtoshi R."/>
            <person name="Moran D.A.P."/>
            <person name="Shinohara A."/>
            <person name="Yoshida Y."/>
            <person name="Fujiwara M."/>
            <person name="Mori M."/>
            <person name="Tomita M."/>
            <person name="Arakawa K."/>
        </authorList>
    </citation>
    <scope>NUCLEOTIDE SEQUENCE [LARGE SCALE GENOMIC DNA]</scope>
</reference>
<gene>
    <name evidence="2" type="ORF">AVEN_263157_1</name>
</gene>
<dbReference type="AlphaFoldDB" id="A0A4Y2FB64"/>
<feature type="compositionally biased region" description="Basic and acidic residues" evidence="1">
    <location>
        <begin position="18"/>
        <end position="32"/>
    </location>
</feature>
<proteinExistence type="predicted"/>